<sequence>MARKIQSSPFANERALFVQRNLFTDASPVHALFSHTQYLRPTDLASIKLETVKNAGFDRIVFGNPYSALDAKALYRQARDSGFPRLIIERGALPGTVFLDEDGFLADSDTYQSNAITSGPDDASSLEELQTRYLGRPALEPQKNGPVNLSSSGAFKVLFALQDSSDTAVQFQRTPSADYPAFLRTVEAFISAHSSQFEFYFKPHPREPDTRIAGAQSLARTDIINALRTCDAVVTFSSGVGILAMVLGKPVCFFGNAFYQNAPGAFPFDGTAQLKAQLTTTPQEKAKSLPFLNHLAASYSDCSFFGRRAAAPSSRDVMCRFTNVKLVHGGKRWQQSINEIWPSVAARSVRRTLENRLSLTGRSL</sequence>
<keyword evidence="2" id="KW-1185">Reference proteome</keyword>
<dbReference type="Proteomes" id="UP001597101">
    <property type="component" value="Unassembled WGS sequence"/>
</dbReference>
<name>A0ABW3FHK8_9HYPH</name>
<protein>
    <recommendedName>
        <fullName evidence="3">Capsule polysaccharide biosynthesis protein</fullName>
    </recommendedName>
</protein>
<evidence type="ECO:0000313" key="1">
    <source>
        <dbReference type="EMBL" id="MFD0917605.1"/>
    </source>
</evidence>
<dbReference type="EMBL" id="JBHTJV010000024">
    <property type="protein sequence ID" value="MFD0917605.1"/>
    <property type="molecule type" value="Genomic_DNA"/>
</dbReference>
<comment type="caution">
    <text evidence="1">The sequence shown here is derived from an EMBL/GenBank/DDBJ whole genome shotgun (WGS) entry which is preliminary data.</text>
</comment>
<reference evidence="2" key="1">
    <citation type="journal article" date="2019" name="Int. J. Syst. Evol. Microbiol.">
        <title>The Global Catalogue of Microorganisms (GCM) 10K type strain sequencing project: providing services to taxonomists for standard genome sequencing and annotation.</title>
        <authorList>
            <consortium name="The Broad Institute Genomics Platform"/>
            <consortium name="The Broad Institute Genome Sequencing Center for Infectious Disease"/>
            <person name="Wu L."/>
            <person name="Ma J."/>
        </authorList>
    </citation>
    <scope>NUCLEOTIDE SEQUENCE [LARGE SCALE GENOMIC DNA]</scope>
    <source>
        <strain evidence="2">CCUG 60023</strain>
    </source>
</reference>
<organism evidence="1 2">
    <name type="scientific">Pseudahrensia aquimaris</name>
    <dbReference type="NCBI Taxonomy" id="744461"/>
    <lineage>
        <taxon>Bacteria</taxon>
        <taxon>Pseudomonadati</taxon>
        <taxon>Pseudomonadota</taxon>
        <taxon>Alphaproteobacteria</taxon>
        <taxon>Hyphomicrobiales</taxon>
        <taxon>Ahrensiaceae</taxon>
        <taxon>Pseudahrensia</taxon>
    </lineage>
</organism>
<dbReference type="Gene3D" id="3.40.50.12580">
    <property type="match status" value="1"/>
</dbReference>
<dbReference type="InterPro" id="IPR007833">
    <property type="entry name" value="Capsule_polysaccharide_synth"/>
</dbReference>
<dbReference type="Pfam" id="PF05159">
    <property type="entry name" value="Capsule_synth"/>
    <property type="match status" value="1"/>
</dbReference>
<accession>A0ABW3FHK8</accession>
<dbReference type="InterPro" id="IPR043148">
    <property type="entry name" value="TagF_C"/>
</dbReference>
<gene>
    <name evidence="1" type="ORF">ACFQ14_14455</name>
</gene>
<dbReference type="RefSeq" id="WP_377213464.1">
    <property type="nucleotide sequence ID" value="NZ_JBHTJV010000024.1"/>
</dbReference>
<dbReference type="SUPFAM" id="SSF53756">
    <property type="entry name" value="UDP-Glycosyltransferase/glycogen phosphorylase"/>
    <property type="match status" value="1"/>
</dbReference>
<evidence type="ECO:0000313" key="2">
    <source>
        <dbReference type="Proteomes" id="UP001597101"/>
    </source>
</evidence>
<evidence type="ECO:0008006" key="3">
    <source>
        <dbReference type="Google" id="ProtNLM"/>
    </source>
</evidence>
<proteinExistence type="predicted"/>